<reference evidence="1 2" key="2">
    <citation type="journal article" date="2017" name="Nature">
        <title>The Apostasia genome and the evolution of orchids.</title>
        <authorList>
            <person name="Zhang G.Q."/>
            <person name="Liu K.W."/>
            <person name="Li Z."/>
            <person name="Lohaus R."/>
            <person name="Hsiao Y.Y."/>
            <person name="Niu S.C."/>
            <person name="Wang J.Y."/>
            <person name="Lin Y.C."/>
            <person name="Xu Q."/>
            <person name="Chen L.J."/>
            <person name="Yoshida K."/>
            <person name="Fujiwara S."/>
            <person name="Wang Z.W."/>
            <person name="Zhang Y.Q."/>
            <person name="Mitsuda N."/>
            <person name="Wang M."/>
            <person name="Liu G.H."/>
            <person name="Pecoraro L."/>
            <person name="Huang H.X."/>
            <person name="Xiao X.J."/>
            <person name="Lin M."/>
            <person name="Wu X.Y."/>
            <person name="Wu W.L."/>
            <person name="Chen Y.Y."/>
            <person name="Chang S.B."/>
            <person name="Sakamoto S."/>
            <person name="Ohme-Takagi M."/>
            <person name="Yagi M."/>
            <person name="Zeng S.J."/>
            <person name="Shen C.Y."/>
            <person name="Yeh C.M."/>
            <person name="Luo Y.B."/>
            <person name="Tsai W.C."/>
            <person name="Van de Peer Y."/>
            <person name="Liu Z.J."/>
        </authorList>
    </citation>
    <scope>NUCLEOTIDE SEQUENCE [LARGE SCALE GENOMIC DNA]</scope>
    <source>
        <tissue evidence="1">The whole plant</tissue>
    </source>
</reference>
<dbReference type="EMBL" id="KZ503237">
    <property type="protein sequence ID" value="PKU66866.1"/>
    <property type="molecule type" value="Genomic_DNA"/>
</dbReference>
<proteinExistence type="predicted"/>
<organism evidence="1 2">
    <name type="scientific">Dendrobium catenatum</name>
    <dbReference type="NCBI Taxonomy" id="906689"/>
    <lineage>
        <taxon>Eukaryota</taxon>
        <taxon>Viridiplantae</taxon>
        <taxon>Streptophyta</taxon>
        <taxon>Embryophyta</taxon>
        <taxon>Tracheophyta</taxon>
        <taxon>Spermatophyta</taxon>
        <taxon>Magnoliopsida</taxon>
        <taxon>Liliopsida</taxon>
        <taxon>Asparagales</taxon>
        <taxon>Orchidaceae</taxon>
        <taxon>Epidendroideae</taxon>
        <taxon>Malaxideae</taxon>
        <taxon>Dendrobiinae</taxon>
        <taxon>Dendrobium</taxon>
    </lineage>
</organism>
<sequence>MKPFCVSWCKPILNYFKVNVAWAKVGNTFGYAGIIRNHLVVFISGYASPTVVEDMHMVVLMSVMSGIKLYNRFSINNIVLEANFPLVSLIDTGINVLPCAPPLFHFRRRIIEELNSFSHSFFVINKEVNVVALALAVLGTVFKNYKELSMDQLPVSIQGVEVISGADIWECLYDEWFASTMREFLARKSGLIVDL</sequence>
<evidence type="ECO:0000313" key="1">
    <source>
        <dbReference type="EMBL" id="PKU66866.1"/>
    </source>
</evidence>
<protein>
    <recommendedName>
        <fullName evidence="3">RNase H type-1 domain-containing protein</fullName>
    </recommendedName>
</protein>
<accession>A0A2I0VTW5</accession>
<gene>
    <name evidence="1" type="ORF">MA16_Dca021548</name>
</gene>
<evidence type="ECO:0000313" key="2">
    <source>
        <dbReference type="Proteomes" id="UP000233837"/>
    </source>
</evidence>
<reference evidence="1 2" key="1">
    <citation type="journal article" date="2016" name="Sci. Rep.">
        <title>The Dendrobium catenatum Lindl. genome sequence provides insights into polysaccharide synthase, floral development and adaptive evolution.</title>
        <authorList>
            <person name="Zhang G.Q."/>
            <person name="Xu Q."/>
            <person name="Bian C."/>
            <person name="Tsai W.C."/>
            <person name="Yeh C.M."/>
            <person name="Liu K.W."/>
            <person name="Yoshida K."/>
            <person name="Zhang L.S."/>
            <person name="Chang S.B."/>
            <person name="Chen F."/>
            <person name="Shi Y."/>
            <person name="Su Y.Y."/>
            <person name="Zhang Y.Q."/>
            <person name="Chen L.J."/>
            <person name="Yin Y."/>
            <person name="Lin M."/>
            <person name="Huang H."/>
            <person name="Deng H."/>
            <person name="Wang Z.W."/>
            <person name="Zhu S.L."/>
            <person name="Zhao X."/>
            <person name="Deng C."/>
            <person name="Niu S.C."/>
            <person name="Huang J."/>
            <person name="Wang M."/>
            <person name="Liu G.H."/>
            <person name="Yang H.J."/>
            <person name="Xiao X.J."/>
            <person name="Hsiao Y.Y."/>
            <person name="Wu W.L."/>
            <person name="Chen Y.Y."/>
            <person name="Mitsuda N."/>
            <person name="Ohme-Takagi M."/>
            <person name="Luo Y.B."/>
            <person name="Van de Peer Y."/>
            <person name="Liu Z.J."/>
        </authorList>
    </citation>
    <scope>NUCLEOTIDE SEQUENCE [LARGE SCALE GENOMIC DNA]</scope>
    <source>
        <tissue evidence="1">The whole plant</tissue>
    </source>
</reference>
<dbReference type="AlphaFoldDB" id="A0A2I0VTW5"/>
<evidence type="ECO:0008006" key="3">
    <source>
        <dbReference type="Google" id="ProtNLM"/>
    </source>
</evidence>
<keyword evidence="2" id="KW-1185">Reference proteome</keyword>
<dbReference type="Proteomes" id="UP000233837">
    <property type="component" value="Unassembled WGS sequence"/>
</dbReference>
<name>A0A2I0VTW5_9ASPA</name>